<keyword evidence="1" id="KW-0732">Signal</keyword>
<evidence type="ECO:0008006" key="4">
    <source>
        <dbReference type="Google" id="ProtNLM"/>
    </source>
</evidence>
<organism evidence="2 3">
    <name type="scientific">Pseudooceanicola atlanticus</name>
    <dbReference type="NCBI Taxonomy" id="1461694"/>
    <lineage>
        <taxon>Bacteria</taxon>
        <taxon>Pseudomonadati</taxon>
        <taxon>Pseudomonadota</taxon>
        <taxon>Alphaproteobacteria</taxon>
        <taxon>Rhodobacterales</taxon>
        <taxon>Paracoccaceae</taxon>
        <taxon>Pseudooceanicola</taxon>
    </lineage>
</organism>
<dbReference type="Proteomes" id="UP000030004">
    <property type="component" value="Unassembled WGS sequence"/>
</dbReference>
<comment type="caution">
    <text evidence="2">The sequence shown here is derived from an EMBL/GenBank/DDBJ whole genome shotgun (WGS) entry which is preliminary data.</text>
</comment>
<sequence length="161" mass="17564">MIRTIPLALTLLATLSTQAQALSCMVPDTVRSYQRAAEAEESYVVVNGVLDHKVGAVTLGRKDGDPPIEFEADLSGNYLNQEGFIEPFAQRVTVVLNCVSAWCATLPPAGEEVLAYVRQTDEGDFFIDAQPCTTNLFVTPTRDDVLRVVACHKGERCEEAT</sequence>
<dbReference type="STRING" id="1461694.ATO9_02555"/>
<protein>
    <recommendedName>
        <fullName evidence="4">Lipoprotein</fullName>
    </recommendedName>
</protein>
<feature type="chain" id="PRO_5001962229" description="Lipoprotein" evidence="1">
    <location>
        <begin position="22"/>
        <end position="161"/>
    </location>
</feature>
<dbReference type="eggNOG" id="ENOG5032ZUG">
    <property type="taxonomic scope" value="Bacteria"/>
</dbReference>
<name>A0A0A0EJU7_9RHOB</name>
<proteinExistence type="predicted"/>
<feature type="signal peptide" evidence="1">
    <location>
        <begin position="1"/>
        <end position="21"/>
    </location>
</feature>
<gene>
    <name evidence="2" type="ORF">ATO9_02555</name>
</gene>
<accession>A0A0A0EJU7</accession>
<dbReference type="EMBL" id="AQQX01000001">
    <property type="protein sequence ID" value="KGM50393.1"/>
    <property type="molecule type" value="Genomic_DNA"/>
</dbReference>
<dbReference type="AlphaFoldDB" id="A0A0A0EJU7"/>
<reference evidence="2 3" key="1">
    <citation type="journal article" date="2015" name="Antonie Van Leeuwenhoek">
        <title>Pseudooceanicola atlanticus gen. nov. sp. nov., isolated from surface seawater of the Atlantic Ocean and reclassification of Oceanicola batsensis, Oceanicola marinus, Oceanicola nitratireducens, Oceanicola nanhaiensis, Oceanicola antarcticus and Oceanicola flagellatus, as Pseudooceanicola batsensis comb. nov., Pseudooceanicola marinus comb. nov., Pseudooceanicola nitratireducens comb. nov., Pseudooceanicola nanhaiensis comb. nov., Pseudooceanicola antarcticus comb. nov., and Pseudooceanicola flagellatus comb. nov.</title>
        <authorList>
            <person name="Lai Q."/>
            <person name="Li G."/>
            <person name="Liu X."/>
            <person name="Du Y."/>
            <person name="Sun F."/>
            <person name="Shao Z."/>
        </authorList>
    </citation>
    <scope>NUCLEOTIDE SEQUENCE [LARGE SCALE GENOMIC DNA]</scope>
    <source>
        <strain evidence="2 3">22II-s11g</strain>
    </source>
</reference>
<keyword evidence="3" id="KW-1185">Reference proteome</keyword>
<evidence type="ECO:0000313" key="2">
    <source>
        <dbReference type="EMBL" id="KGM50393.1"/>
    </source>
</evidence>
<evidence type="ECO:0000256" key="1">
    <source>
        <dbReference type="SAM" id="SignalP"/>
    </source>
</evidence>
<dbReference type="RefSeq" id="WP_043744584.1">
    <property type="nucleotide sequence ID" value="NZ_AQQX01000001.1"/>
</dbReference>
<evidence type="ECO:0000313" key="3">
    <source>
        <dbReference type="Proteomes" id="UP000030004"/>
    </source>
</evidence>
<dbReference type="OrthoDB" id="8451541at2"/>